<dbReference type="EMBL" id="JABZEO010000003">
    <property type="protein sequence ID" value="NVZ08646.1"/>
    <property type="molecule type" value="Genomic_DNA"/>
</dbReference>
<feature type="chain" id="PRO_5032703995" evidence="1">
    <location>
        <begin position="24"/>
        <end position="257"/>
    </location>
</feature>
<dbReference type="AlphaFoldDB" id="A0A850R8E0"/>
<comment type="caution">
    <text evidence="2">The sequence shown here is derived from an EMBL/GenBank/DDBJ whole genome shotgun (WGS) entry which is preliminary data.</text>
</comment>
<evidence type="ECO:0000256" key="1">
    <source>
        <dbReference type="SAM" id="SignalP"/>
    </source>
</evidence>
<accession>A0A850R8E0</accession>
<feature type="signal peptide" evidence="1">
    <location>
        <begin position="1"/>
        <end position="23"/>
    </location>
</feature>
<evidence type="ECO:0000313" key="2">
    <source>
        <dbReference type="EMBL" id="NVZ08646.1"/>
    </source>
</evidence>
<name>A0A850R8E0_9GAMM</name>
<keyword evidence="1" id="KW-0732">Signal</keyword>
<proteinExistence type="predicted"/>
<reference evidence="2 3" key="1">
    <citation type="submission" date="2020-06" db="EMBL/GenBank/DDBJ databases">
        <title>Whole-genome sequence of Allochromatium humboldtianum DSM 21881, type strain.</title>
        <authorList>
            <person name="Kyndt J.A."/>
            <person name="Meyer T.E."/>
        </authorList>
    </citation>
    <scope>NUCLEOTIDE SEQUENCE [LARGE SCALE GENOMIC DNA]</scope>
    <source>
        <strain evidence="2 3">DSM 21881</strain>
    </source>
</reference>
<evidence type="ECO:0000313" key="3">
    <source>
        <dbReference type="Proteomes" id="UP000592294"/>
    </source>
</evidence>
<dbReference type="RefSeq" id="WP_176975432.1">
    <property type="nucleotide sequence ID" value="NZ_JABZEO010000003.1"/>
</dbReference>
<organism evidence="2 3">
    <name type="scientific">Allochromatium humboldtianum</name>
    <dbReference type="NCBI Taxonomy" id="504901"/>
    <lineage>
        <taxon>Bacteria</taxon>
        <taxon>Pseudomonadati</taxon>
        <taxon>Pseudomonadota</taxon>
        <taxon>Gammaproteobacteria</taxon>
        <taxon>Chromatiales</taxon>
        <taxon>Chromatiaceae</taxon>
        <taxon>Allochromatium</taxon>
    </lineage>
</organism>
<dbReference type="Pfam" id="PF10670">
    <property type="entry name" value="DUF4198"/>
    <property type="match status" value="1"/>
</dbReference>
<protein>
    <submittedName>
        <fullName evidence="2">DUF4198 domain-containing protein</fullName>
    </submittedName>
</protein>
<dbReference type="Proteomes" id="UP000592294">
    <property type="component" value="Unassembled WGS sequence"/>
</dbReference>
<dbReference type="InterPro" id="IPR019613">
    <property type="entry name" value="DUF4198"/>
</dbReference>
<sequence>MHNPSPLRHFAWLALLGTLSAQAHFQELIPSTDLVTEPSESEIRLDLTFTHPMERGPAMAMGRPVQFGVLTPAGREDLLASLTTRTQDDQPAYSARYRIGQPGDHVFFVEPAPYWEPAEGVMIVHYAKVVVDGFGGGEGWDAEVGFPVEITPLTRPYGLWTGNLFRGVVKRNGQPVPFAEVEVEWHNDGSVTAPADAFVTQVVKADAQGVFAYAMPRAGWWGFAALLEGERPMKNPEGEEVPVETGALIWVHARDMK</sequence>
<gene>
    <name evidence="2" type="ORF">HW932_05155</name>
</gene>
<keyword evidence="3" id="KW-1185">Reference proteome</keyword>